<dbReference type="Proteomes" id="UP000410492">
    <property type="component" value="Unassembled WGS sequence"/>
</dbReference>
<keyword evidence="2" id="KW-1185">Reference proteome</keyword>
<proteinExistence type="predicted"/>
<reference evidence="1 2" key="1">
    <citation type="submission" date="2019-01" db="EMBL/GenBank/DDBJ databases">
        <authorList>
            <person name="Sayadi A."/>
        </authorList>
    </citation>
    <scope>NUCLEOTIDE SEQUENCE [LARGE SCALE GENOMIC DNA]</scope>
</reference>
<dbReference type="EMBL" id="CAACVG010007795">
    <property type="protein sequence ID" value="VEN47089.1"/>
    <property type="molecule type" value="Genomic_DNA"/>
</dbReference>
<gene>
    <name evidence="1" type="ORF">CALMAC_LOCUS8968</name>
</gene>
<evidence type="ECO:0000313" key="2">
    <source>
        <dbReference type="Proteomes" id="UP000410492"/>
    </source>
</evidence>
<dbReference type="OrthoDB" id="6747212at2759"/>
<organism evidence="1 2">
    <name type="scientific">Callosobruchus maculatus</name>
    <name type="common">Southern cowpea weevil</name>
    <name type="synonym">Pulse bruchid</name>
    <dbReference type="NCBI Taxonomy" id="64391"/>
    <lineage>
        <taxon>Eukaryota</taxon>
        <taxon>Metazoa</taxon>
        <taxon>Ecdysozoa</taxon>
        <taxon>Arthropoda</taxon>
        <taxon>Hexapoda</taxon>
        <taxon>Insecta</taxon>
        <taxon>Pterygota</taxon>
        <taxon>Neoptera</taxon>
        <taxon>Endopterygota</taxon>
        <taxon>Coleoptera</taxon>
        <taxon>Polyphaga</taxon>
        <taxon>Cucujiformia</taxon>
        <taxon>Chrysomeloidea</taxon>
        <taxon>Chrysomelidae</taxon>
        <taxon>Bruchinae</taxon>
        <taxon>Bruchini</taxon>
        <taxon>Callosobruchus</taxon>
    </lineage>
</organism>
<dbReference type="AlphaFoldDB" id="A0A653CH46"/>
<sequence length="509" mass="56806">MDIFSDPKHVHVEKLSSPFDDSKESLGCLPPDFENDLDLIPGLHFPSSDIHELWDGCQGFMHPDFELELNKFTSKQENMNDKDNFESNLPPLYFLRESLSGKESLGILQIENLNTSFGESSLNPLNDTRDIIKILNTAHIFNTSAGLDSSSGTQAALIAPRKIIKSDSDYLSSSTTPIYSLNRSSFPTQLRLTSSTFLREIDDTVFKEKTNCSPQENADETLGNLSCIMKDSDMIYLDCTPQPDWPSDLESSSTENTRLKPGDIFNHIDKKVAPVLQSQNQKTTATVFSHHEITKLNSEASAGELHQTNDLTGEEHLQMISKILSKSNISVEQKSKGQMIILQLSEILCSIKCSSTAEECSSKCTVNDSGNASRQYSQSFEKDKSDMYEVLDLSRKICETPKLDELPRNPINLSVISNDIKKLNRSLSHPNIKTKAVEKTTQELKNNVNRDVKVNVIAPTPTSTAKIHKIQMRKPSNITQKGPLKAVISVRDMRRGKKHITGTDTKIGL</sequence>
<name>A0A653CH46_CALMS</name>
<accession>A0A653CH46</accession>
<evidence type="ECO:0000313" key="1">
    <source>
        <dbReference type="EMBL" id="VEN47089.1"/>
    </source>
</evidence>
<protein>
    <submittedName>
        <fullName evidence="1">Uncharacterized protein</fullName>
    </submittedName>
</protein>